<feature type="compositionally biased region" description="Polar residues" evidence="2">
    <location>
        <begin position="1827"/>
        <end position="1838"/>
    </location>
</feature>
<dbReference type="VEuPathDB" id="TriTrypDB:LdCL_300008200"/>
<dbReference type="PANTHER" id="PTHR44927:SF1">
    <property type="entry name" value="FK506-BINDING PROTEIN 15"/>
    <property type="match status" value="1"/>
</dbReference>
<dbReference type="PROSITE" id="PS51469">
    <property type="entry name" value="SUN"/>
    <property type="match status" value="1"/>
</dbReference>
<comment type="caution">
    <text evidence="4">The sequence shown here is derived from an EMBL/GenBank/DDBJ whole genome shotgun (WGS) entry which is preliminary data.</text>
</comment>
<dbReference type="Proteomes" id="UP000318447">
    <property type="component" value="Unassembled WGS sequence"/>
</dbReference>
<dbReference type="VEuPathDB" id="TriTrypDB:LDHU3_30.0450"/>
<protein>
    <submittedName>
        <fullName evidence="4">Sad1 / UNC-like C-terminal family protein</fullName>
    </submittedName>
</protein>
<dbReference type="VEuPathDB" id="TriTrypDB:LdBPK_300310.1"/>
<evidence type="ECO:0000259" key="3">
    <source>
        <dbReference type="PROSITE" id="PS51469"/>
    </source>
</evidence>
<dbReference type="VEuPathDB" id="TriTrypDB:LdCL_300008300"/>
<evidence type="ECO:0000256" key="1">
    <source>
        <dbReference type="SAM" id="Coils"/>
    </source>
</evidence>
<feature type="region of interest" description="Disordered" evidence="2">
    <location>
        <begin position="1484"/>
        <end position="1670"/>
    </location>
</feature>
<feature type="coiled-coil region" evidence="1">
    <location>
        <begin position="1086"/>
        <end position="1138"/>
    </location>
</feature>
<evidence type="ECO:0000313" key="5">
    <source>
        <dbReference type="Proteomes" id="UP000318447"/>
    </source>
</evidence>
<feature type="compositionally biased region" description="Polar residues" evidence="2">
    <location>
        <begin position="1809"/>
        <end position="1818"/>
    </location>
</feature>
<feature type="region of interest" description="Disordered" evidence="2">
    <location>
        <begin position="221"/>
        <end position="268"/>
    </location>
</feature>
<dbReference type="InterPro" id="IPR012919">
    <property type="entry name" value="SUN_dom"/>
</dbReference>
<reference evidence="5" key="1">
    <citation type="submission" date="2019-02" db="EMBL/GenBank/DDBJ databases">
        <title>FDA dAtabase for Regulatory Grade micrObial Sequences (FDA-ARGOS): Supporting development and validation of Infectious Disease Dx tests.</title>
        <authorList>
            <person name="Duncan R."/>
            <person name="Fisher C."/>
            <person name="Tallon L."/>
            <person name="Sadzewicz L."/>
            <person name="Sengamalay N."/>
            <person name="Ott S."/>
            <person name="Godinez A."/>
            <person name="Nagaraj S."/>
            <person name="Vavikolanu K."/>
            <person name="Nadendla S."/>
            <person name="Aluvathingal J."/>
            <person name="Sichtig H."/>
        </authorList>
    </citation>
    <scope>NUCLEOTIDE SEQUENCE [LARGE SCALE GENOMIC DNA]</scope>
    <source>
        <strain evidence="5">FDAARGOS_361</strain>
    </source>
</reference>
<feature type="compositionally biased region" description="Polar residues" evidence="2">
    <location>
        <begin position="257"/>
        <end position="268"/>
    </location>
</feature>
<feature type="coiled-coil region" evidence="1">
    <location>
        <begin position="853"/>
        <end position="926"/>
    </location>
</feature>
<dbReference type="EMBL" id="RHLC01000011">
    <property type="protein sequence ID" value="TPP45603.1"/>
    <property type="molecule type" value="Genomic_DNA"/>
</dbReference>
<feature type="region of interest" description="Disordered" evidence="2">
    <location>
        <begin position="1697"/>
        <end position="1749"/>
    </location>
</feature>
<feature type="compositionally biased region" description="Low complexity" evidence="2">
    <location>
        <begin position="1732"/>
        <end position="1745"/>
    </location>
</feature>
<name>A0A504XAW4_LEIDO</name>
<feature type="region of interest" description="Disordered" evidence="2">
    <location>
        <begin position="1761"/>
        <end position="1853"/>
    </location>
</feature>
<proteinExistence type="predicted"/>
<evidence type="ECO:0000256" key="2">
    <source>
        <dbReference type="SAM" id="MobiDB-lite"/>
    </source>
</evidence>
<dbReference type="VEuPathDB" id="TriTrypDB:LDHU3_30.0460"/>
<dbReference type="VEuPathDB" id="TriTrypDB:LdBPK_300320.1"/>
<dbReference type="PANTHER" id="PTHR44927">
    <property type="entry name" value="FK506-BINDING PROTEIN 15"/>
    <property type="match status" value="1"/>
</dbReference>
<feature type="compositionally biased region" description="Low complexity" evidence="2">
    <location>
        <begin position="1523"/>
        <end position="1534"/>
    </location>
</feature>
<sequence>MRPQERLTVLCTLLLLYVLFSAPVELLTVFWHRTTSAAVGISSPSPLKRLSTGSAPGLSTNYASLYLGAAVVSMEPSSCHGGVALISESVDKYVLCPCDAPRKQFVVQLIRDVQVRSVMVRNAEHFSSGVRNFTLLGSLQYPTSTWLVLGHFEAEQRRGRQYFDVAPRSRVRFIKLQWATSYGPEPWCTITSFQVYGIDVLETLTRYDGGDDLVAGEDAAGASGGLRGTPDMHRFHLPALPPTPGEVAAPPLAGSSAVPSRNGATSANDAPAPAVFIDELAAGMWAGAAATVGASRGADADDLLLAPVDVGASAETGPLSQADADAKRSSPTNSIALAATAPALQSVNCSAAQPIGRNASVKCTITDLTALWGPCAVATSGASDFTAVTTPTSAPALSVSTPSSKGLSASGSIYQSAAGSLLTNLLRQQRSTHHELTLLMQRERHLAQELNRTRILLSDFYARYKATEREADEYRDRLHGLHKGACVCAVVALPSRPPKYSLVCYSAQQVTFCVARMSYVDGYNTSLRLLTHASSGHISFSDDADQRWSVFFADAAQQTRFLACCGVSFYALFGAPGASVFSYDVSFPSSSLRLEVGDRAHVSFTSYELTVKDNMYAVGALGEQRGDAAGGTTTSQQQQPFYVFQPSTSAAQLAQGSFGFEGSVVGMREEDVRVFVVPAGFTTRVSDSLANVSAQGLVFVVRLAQVEHVDEEPASARQAADNGQRAPPSVYAATEDGDARQASAPSEQALMVVAAAPTAAGVAPATSSAASAVPAFLSTNGIPAEHMSVLRKIELGVNTAVATARDVHGVTAIFSQDWHRYIERPKPSLLSNRALLEQVQRVVEEEETAQKHLDACDSALQALEARNKELQQRIDRAVSDSQRLLEEKSRGATKAMEARLERERQLVKLKDEIRVKEQTQEDLQRRVAALRSYIDTSSEELRQLQGRFDVHEIQSKGLAERISTIQESLSEERRRSATLASKSSSTEEAICKAQAQHRLADGQLTAARGLAERERLRYLQVMEDERSHRATDADILRKDIVDALDARERQYQVDRCRLAEEQFMRGLRDGKAEGRRVAETDLLGHQDELRLNLQRAKTEVEIRKEEVRRSIESAMALRRTLGRKVTELEAQLASATRKQTNLHYKLSQWQTWCRTARDTVSQHWRALLSYATHPCTQDELLKMMEAVRTAEQSSYASDDGDEGSDGTGGPVRVDLQFQLDHWRQTRIRCIAQRQQWLWDDMLDLYTKGAFVHFDREWLHPLIEAHDATLEAVAQLYAQQHGGRALFDCCAEEAQERWSVQQQWWSTIHEIEEWLAAQRTAQENLKDEEAAAREALWKEYMDGGEAVVQLCASQLRAQVMLLHEEMQARDELVSEEQRRRRLLPDEAQQQWAASCSSALRLFEEEEEAARAGLEAEAYMSYSGLEFQCAYALRAAQQLSAQHVEQQRLLAEETAARQAVMQEASDAVERCRLAAAAVVSSAEAAAAPPIETPQEGGSPANLFSPSPMETMHSAPLPPPLAEETSASPLPSPCSSSHARSPPSPTHPVEGRTPTADESATTPQVAGVPAPSHGASDAEPPVGPAVALQHVDSSPAPPPPPAAELGFGFADPPRVAWGDHSSGSGGSNRLRDGGLAMTTDTFFSSEPPPLPPPDEADSLAQAVAAPSEQRSASTFHAVATVVAPPPPRCSSHAEFSAAPTLAITAESDDTLPPSSEVAEVDRQHMSDQRSGSSGGESTSSSLRTSSTSAVQRAGDAAALFTALPLQHDSAGREEGAAVDRDSPSSTQRRPLRAFGADSSNIGEDLSGDMSRGQGSQKSPTSVPRRARGPTTKQPAAGSATQKPKLFDSSSDSEHGE</sequence>
<evidence type="ECO:0000313" key="4">
    <source>
        <dbReference type="EMBL" id="TPP45603.1"/>
    </source>
</evidence>
<gene>
    <name evidence="4" type="ORF">CGC21_34970</name>
</gene>
<feature type="domain" description="SUN" evidence="3">
    <location>
        <begin position="36"/>
        <end position="200"/>
    </location>
</feature>
<organism evidence="4 5">
    <name type="scientific">Leishmania donovani</name>
    <dbReference type="NCBI Taxonomy" id="5661"/>
    <lineage>
        <taxon>Eukaryota</taxon>
        <taxon>Discoba</taxon>
        <taxon>Euglenozoa</taxon>
        <taxon>Kinetoplastea</taxon>
        <taxon>Metakinetoplastina</taxon>
        <taxon>Trypanosomatida</taxon>
        <taxon>Trypanosomatidae</taxon>
        <taxon>Leishmaniinae</taxon>
        <taxon>Leishmania</taxon>
    </lineage>
</organism>
<feature type="compositionally biased region" description="Basic and acidic residues" evidence="2">
    <location>
        <begin position="1766"/>
        <end position="1779"/>
    </location>
</feature>
<feature type="region of interest" description="Disordered" evidence="2">
    <location>
        <begin position="712"/>
        <end position="745"/>
    </location>
</feature>
<keyword evidence="1" id="KW-0175">Coiled coil</keyword>
<accession>A0A504XAW4</accession>
<dbReference type="Pfam" id="PF07738">
    <property type="entry name" value="Sad1_UNC"/>
    <property type="match status" value="1"/>
</dbReference>